<protein>
    <submittedName>
        <fullName evidence="5">Glycosyl transferase</fullName>
    </submittedName>
</protein>
<feature type="domain" description="Glycosyltransferase 2-like" evidence="4">
    <location>
        <begin position="46"/>
        <end position="170"/>
    </location>
</feature>
<dbReference type="KEGG" id="rgu:A4W93_21320"/>
<dbReference type="Gene3D" id="3.90.550.10">
    <property type="entry name" value="Spore Coat Polysaccharide Biosynthesis Protein SpsA, Chain A"/>
    <property type="match status" value="1"/>
</dbReference>
<evidence type="ECO:0000256" key="2">
    <source>
        <dbReference type="ARBA" id="ARBA00022676"/>
    </source>
</evidence>
<dbReference type="GO" id="GO:0016757">
    <property type="term" value="F:glycosyltransferase activity"/>
    <property type="evidence" value="ECO:0007669"/>
    <property type="project" value="UniProtKB-KW"/>
</dbReference>
<dbReference type="PANTHER" id="PTHR43630:SF1">
    <property type="entry name" value="POLY-BETA-1,6-N-ACETYL-D-GLUCOSAMINE SYNTHASE"/>
    <property type="match status" value="1"/>
</dbReference>
<gene>
    <name evidence="5" type="ORF">A4W93_21320</name>
</gene>
<comment type="similarity">
    <text evidence="1">Belongs to the glycosyltransferase 2 family.</text>
</comment>
<dbReference type="Pfam" id="PF00535">
    <property type="entry name" value="Glycos_transf_2"/>
    <property type="match status" value="1"/>
</dbReference>
<dbReference type="CDD" id="cd06439">
    <property type="entry name" value="CESA_like_1"/>
    <property type="match status" value="1"/>
</dbReference>
<keyword evidence="6" id="KW-1185">Reference proteome</keyword>
<accession>A0A1W6LDD3</accession>
<sequence length="374" mass="41788">MSFLFWCAAALLVYTYFGYPLLMAVLARLRPAETPAPAPAEWPEVTVVMAAYNERARIDRKIANLRALDYPQDRLHIVVVSDGSTDGTQEAAAAHPGVRVLHFPGRHGKPHGLNRALEVVTTPVVLFNDVRQAMQPDALKLLVARLQQPGIGAVSGELVHLDPQTRTAANIGLYWRYEKWIRAAESRFRSTVGATGAIYVIRTADFVPLAEDAILDDFELPMAIARTGQRVLFEGGALLFDELQSEMDGERKRKVRTLTGNYQAMARHPWMFSPLHNPLWLQFMSHKVFRLVAPYAMVILLATSLLLALHPFYFAAAVAQVAFYLMAAGGMLLPRLRRSRLVSFSAVFVEMNLAAVVGLYRYIAGRAEVRWEKT</sequence>
<evidence type="ECO:0000256" key="1">
    <source>
        <dbReference type="ARBA" id="ARBA00006739"/>
    </source>
</evidence>
<dbReference type="Proteomes" id="UP000193427">
    <property type="component" value="Chromosome"/>
</dbReference>
<evidence type="ECO:0000256" key="3">
    <source>
        <dbReference type="ARBA" id="ARBA00022679"/>
    </source>
</evidence>
<dbReference type="InterPro" id="IPR001173">
    <property type="entry name" value="Glyco_trans_2-like"/>
</dbReference>
<proteinExistence type="inferred from homology"/>
<dbReference type="RefSeq" id="WP_085752531.1">
    <property type="nucleotide sequence ID" value="NZ_BSPR01000006.1"/>
</dbReference>
<keyword evidence="2" id="KW-0328">Glycosyltransferase</keyword>
<organism evidence="5 6">
    <name type="scientific">Piscinibacter gummiphilus</name>
    <dbReference type="NCBI Taxonomy" id="946333"/>
    <lineage>
        <taxon>Bacteria</taxon>
        <taxon>Pseudomonadati</taxon>
        <taxon>Pseudomonadota</taxon>
        <taxon>Betaproteobacteria</taxon>
        <taxon>Burkholderiales</taxon>
        <taxon>Sphaerotilaceae</taxon>
        <taxon>Piscinibacter</taxon>
    </lineage>
</organism>
<evidence type="ECO:0000313" key="6">
    <source>
        <dbReference type="Proteomes" id="UP000193427"/>
    </source>
</evidence>
<dbReference type="InterPro" id="IPR029044">
    <property type="entry name" value="Nucleotide-diphossugar_trans"/>
</dbReference>
<dbReference type="OrthoDB" id="9811884at2"/>
<reference evidence="5 6" key="1">
    <citation type="submission" date="2016-04" db="EMBL/GenBank/DDBJ databases">
        <title>Complete genome sequence of natural rubber-degrading, novel Gram-negative bacterium, Rhizobacter gummiphilus strain NS21.</title>
        <authorList>
            <person name="Tabata M."/>
            <person name="Kasai D."/>
            <person name="Fukuda M."/>
        </authorList>
    </citation>
    <scope>NUCLEOTIDE SEQUENCE [LARGE SCALE GENOMIC DNA]</scope>
    <source>
        <strain evidence="5 6">NS21</strain>
    </source>
</reference>
<dbReference type="SUPFAM" id="SSF53448">
    <property type="entry name" value="Nucleotide-diphospho-sugar transferases"/>
    <property type="match status" value="1"/>
</dbReference>
<dbReference type="AlphaFoldDB" id="A0A1W6LDD3"/>
<dbReference type="EMBL" id="CP015118">
    <property type="protein sequence ID" value="ARN22233.1"/>
    <property type="molecule type" value="Genomic_DNA"/>
</dbReference>
<dbReference type="STRING" id="946333.A4W93_21320"/>
<evidence type="ECO:0000259" key="4">
    <source>
        <dbReference type="Pfam" id="PF00535"/>
    </source>
</evidence>
<dbReference type="PANTHER" id="PTHR43630">
    <property type="entry name" value="POLY-BETA-1,6-N-ACETYL-D-GLUCOSAMINE SYNTHASE"/>
    <property type="match status" value="1"/>
</dbReference>
<keyword evidence="3 5" id="KW-0808">Transferase</keyword>
<evidence type="ECO:0000313" key="5">
    <source>
        <dbReference type="EMBL" id="ARN22233.1"/>
    </source>
</evidence>
<name>A0A1W6LDD3_9BURK</name>